<proteinExistence type="predicted"/>
<dbReference type="EMBL" id="KV429033">
    <property type="protein sequence ID" value="KZT74551.1"/>
    <property type="molecule type" value="Genomic_DNA"/>
</dbReference>
<keyword evidence="2" id="KW-1185">Reference proteome</keyword>
<evidence type="ECO:0000313" key="2">
    <source>
        <dbReference type="Proteomes" id="UP000076727"/>
    </source>
</evidence>
<name>A0A165U8J3_9APHY</name>
<gene>
    <name evidence="1" type="ORF">DAEQUDRAFT_761390</name>
</gene>
<protein>
    <submittedName>
        <fullName evidence="1">Uncharacterized protein</fullName>
    </submittedName>
</protein>
<reference evidence="1 2" key="1">
    <citation type="journal article" date="2016" name="Mol. Biol. Evol.">
        <title>Comparative Genomics of Early-Diverging Mushroom-Forming Fungi Provides Insights into the Origins of Lignocellulose Decay Capabilities.</title>
        <authorList>
            <person name="Nagy L.G."/>
            <person name="Riley R."/>
            <person name="Tritt A."/>
            <person name="Adam C."/>
            <person name="Daum C."/>
            <person name="Floudas D."/>
            <person name="Sun H."/>
            <person name="Yadav J.S."/>
            <person name="Pangilinan J."/>
            <person name="Larsson K.H."/>
            <person name="Matsuura K."/>
            <person name="Barry K."/>
            <person name="Labutti K."/>
            <person name="Kuo R."/>
            <person name="Ohm R.A."/>
            <person name="Bhattacharya S.S."/>
            <person name="Shirouzu T."/>
            <person name="Yoshinaga Y."/>
            <person name="Martin F.M."/>
            <person name="Grigoriev I.V."/>
            <person name="Hibbett D.S."/>
        </authorList>
    </citation>
    <scope>NUCLEOTIDE SEQUENCE [LARGE SCALE GENOMIC DNA]</scope>
    <source>
        <strain evidence="1 2">L-15889</strain>
    </source>
</reference>
<organism evidence="1 2">
    <name type="scientific">Daedalea quercina L-15889</name>
    <dbReference type="NCBI Taxonomy" id="1314783"/>
    <lineage>
        <taxon>Eukaryota</taxon>
        <taxon>Fungi</taxon>
        <taxon>Dikarya</taxon>
        <taxon>Basidiomycota</taxon>
        <taxon>Agaricomycotina</taxon>
        <taxon>Agaricomycetes</taxon>
        <taxon>Polyporales</taxon>
        <taxon>Fomitopsis</taxon>
    </lineage>
</organism>
<dbReference type="Proteomes" id="UP000076727">
    <property type="component" value="Unassembled WGS sequence"/>
</dbReference>
<dbReference type="AlphaFoldDB" id="A0A165U8J3"/>
<accession>A0A165U8J3</accession>
<sequence>MYTQSSSTQHARHVPAPRVRTTNISFRQQLIHDVNTAYGAQFQRLWDAWVNYQRATLEADKASLDAYAAGDVDFDPATGFPLDDLAIISPPDDCPLLDTATYPDSLSPEPDLEEDINLLRSQASMRQKIQNEYKESMDKLVHDWEHHLKAIKNSRYLNPIARPPAPSAVDLVSRLHYYAAWDTR</sequence>
<evidence type="ECO:0000313" key="1">
    <source>
        <dbReference type="EMBL" id="KZT74551.1"/>
    </source>
</evidence>